<reference evidence="1" key="1">
    <citation type="journal article" date="2022" name="bioRxiv">
        <title>Sequencing and chromosome-scale assembly of the giantPleurodeles waltlgenome.</title>
        <authorList>
            <person name="Brown T."/>
            <person name="Elewa A."/>
            <person name="Iarovenko S."/>
            <person name="Subramanian E."/>
            <person name="Araus A.J."/>
            <person name="Petzold A."/>
            <person name="Susuki M."/>
            <person name="Suzuki K.-i.T."/>
            <person name="Hayashi T."/>
            <person name="Toyoda A."/>
            <person name="Oliveira C."/>
            <person name="Osipova E."/>
            <person name="Leigh N.D."/>
            <person name="Simon A."/>
            <person name="Yun M.H."/>
        </authorList>
    </citation>
    <scope>NUCLEOTIDE SEQUENCE</scope>
    <source>
        <strain evidence="1">20211129_DDA</strain>
        <tissue evidence="1">Liver</tissue>
    </source>
</reference>
<sequence>MALIADDRVAQAVELLREARSLESTGNVGRPTWRTSAWVAVKACAPLYRPFAVCYREVSNRGRSHARTAASTMRLTKRGGERWATRSVGRGMQAYMGLREAQGSDSRP</sequence>
<name>A0AAV7QP33_PLEWA</name>
<dbReference type="AlphaFoldDB" id="A0AAV7QP33"/>
<dbReference type="EMBL" id="JANPWB010000010">
    <property type="protein sequence ID" value="KAJ1141893.1"/>
    <property type="molecule type" value="Genomic_DNA"/>
</dbReference>
<organism evidence="1 2">
    <name type="scientific">Pleurodeles waltl</name>
    <name type="common">Iberian ribbed newt</name>
    <dbReference type="NCBI Taxonomy" id="8319"/>
    <lineage>
        <taxon>Eukaryota</taxon>
        <taxon>Metazoa</taxon>
        <taxon>Chordata</taxon>
        <taxon>Craniata</taxon>
        <taxon>Vertebrata</taxon>
        <taxon>Euteleostomi</taxon>
        <taxon>Amphibia</taxon>
        <taxon>Batrachia</taxon>
        <taxon>Caudata</taxon>
        <taxon>Salamandroidea</taxon>
        <taxon>Salamandridae</taxon>
        <taxon>Pleurodelinae</taxon>
        <taxon>Pleurodeles</taxon>
    </lineage>
</organism>
<comment type="caution">
    <text evidence="1">The sequence shown here is derived from an EMBL/GenBank/DDBJ whole genome shotgun (WGS) entry which is preliminary data.</text>
</comment>
<accession>A0AAV7QP33</accession>
<protein>
    <submittedName>
        <fullName evidence="1">Uncharacterized protein</fullName>
    </submittedName>
</protein>
<keyword evidence="2" id="KW-1185">Reference proteome</keyword>
<proteinExistence type="predicted"/>
<evidence type="ECO:0000313" key="2">
    <source>
        <dbReference type="Proteomes" id="UP001066276"/>
    </source>
</evidence>
<dbReference type="Proteomes" id="UP001066276">
    <property type="component" value="Chromosome 6"/>
</dbReference>
<gene>
    <name evidence="1" type="ORF">NDU88_008221</name>
</gene>
<evidence type="ECO:0000313" key="1">
    <source>
        <dbReference type="EMBL" id="KAJ1141893.1"/>
    </source>
</evidence>